<accession>L0AYB0</accession>
<evidence type="ECO:0008006" key="4">
    <source>
        <dbReference type="Google" id="ProtNLM"/>
    </source>
</evidence>
<dbReference type="PANTHER" id="PTHR14464:SF4">
    <property type="entry name" value="EXONUCLEASE V"/>
    <property type="match status" value="1"/>
</dbReference>
<comment type="similarity">
    <text evidence="1">Belongs to the EXO5 family.</text>
</comment>
<proteinExistence type="inferred from homology"/>
<dbReference type="FunFam" id="3.90.320.10:FF:000009">
    <property type="entry name" value="Exonuclease V, mitochondrial, putative"/>
    <property type="match status" value="1"/>
</dbReference>
<dbReference type="PANTHER" id="PTHR14464">
    <property type="entry name" value="EXONUCLEASE V"/>
    <property type="match status" value="1"/>
</dbReference>
<dbReference type="InterPro" id="IPR019190">
    <property type="entry name" value="EXOV"/>
</dbReference>
<evidence type="ECO:0000256" key="1">
    <source>
        <dbReference type="ARBA" id="ARBA00009797"/>
    </source>
</evidence>
<dbReference type="OrthoDB" id="354769at2759"/>
<protein>
    <recommendedName>
        <fullName evidence="4">Exonuclease V</fullName>
    </recommendedName>
</protein>
<dbReference type="GO" id="GO:0045145">
    <property type="term" value="F:single-stranded DNA 5'-3' DNA exonuclease activity"/>
    <property type="evidence" value="ECO:0007669"/>
    <property type="project" value="InterPro"/>
</dbReference>
<name>L0AYB0_THEEQ</name>
<dbReference type="Gene3D" id="3.90.320.10">
    <property type="match status" value="1"/>
</dbReference>
<dbReference type="GeneID" id="15807038"/>
<dbReference type="Pfam" id="PF09810">
    <property type="entry name" value="Exo5"/>
    <property type="match status" value="2"/>
</dbReference>
<dbReference type="KEGG" id="beq:BEWA_034070"/>
<dbReference type="GO" id="GO:0005634">
    <property type="term" value="C:nucleus"/>
    <property type="evidence" value="ECO:0007669"/>
    <property type="project" value="TreeGrafter"/>
</dbReference>
<organism evidence="2 3">
    <name type="scientific">Theileria equi strain WA</name>
    <dbReference type="NCBI Taxonomy" id="1537102"/>
    <lineage>
        <taxon>Eukaryota</taxon>
        <taxon>Sar</taxon>
        <taxon>Alveolata</taxon>
        <taxon>Apicomplexa</taxon>
        <taxon>Aconoidasida</taxon>
        <taxon>Piroplasmida</taxon>
        <taxon>Theileriidae</taxon>
        <taxon>Theileria</taxon>
    </lineage>
</organism>
<dbReference type="eggNOG" id="KOG4760">
    <property type="taxonomic scope" value="Eukaryota"/>
</dbReference>
<keyword evidence="3" id="KW-1185">Reference proteome</keyword>
<reference evidence="2 3" key="1">
    <citation type="journal article" date="2012" name="BMC Genomics">
        <title>Comparative genomic analysis and phylogenetic position of Theileria equi.</title>
        <authorList>
            <person name="Kappmeyer L.S."/>
            <person name="Thiagarajan M."/>
            <person name="Herndon D.R."/>
            <person name="Ramsay J.D."/>
            <person name="Caler E."/>
            <person name="Djikeng A."/>
            <person name="Gillespie J.J."/>
            <person name="Lau A.O."/>
            <person name="Roalson E.H."/>
            <person name="Silva J.C."/>
            <person name="Silva M.G."/>
            <person name="Suarez C.E."/>
            <person name="Ueti M.W."/>
            <person name="Nene V.M."/>
            <person name="Mealey R.H."/>
            <person name="Knowles D.P."/>
            <person name="Brayton K.A."/>
        </authorList>
    </citation>
    <scope>NUCLEOTIDE SEQUENCE [LARGE SCALE GENOMIC DNA]</scope>
    <source>
        <strain evidence="2 3">WA</strain>
    </source>
</reference>
<dbReference type="VEuPathDB" id="PiroplasmaDB:BEWA_034070"/>
<dbReference type="RefSeq" id="XP_004830216.1">
    <property type="nucleotide sequence ID" value="XM_004830159.1"/>
</dbReference>
<gene>
    <name evidence="2" type="ORF">BEWA_034070</name>
</gene>
<dbReference type="EMBL" id="CP001669">
    <property type="protein sequence ID" value="AFZ80550.1"/>
    <property type="molecule type" value="Genomic_DNA"/>
</dbReference>
<evidence type="ECO:0000313" key="3">
    <source>
        <dbReference type="Proteomes" id="UP000031512"/>
    </source>
</evidence>
<sequence length="348" mass="40103">MTENSRPKTFKIVSKLGDQLKDTCVTLENDTEDVDVDTLLDDIEDYLQGSVASQNSGQLAVLPPVIKFNKNWTLSVTDLSCQLWCEKQVEYTLITGRKRVTEEMESGTKRHEELELQDHEIMEVQIETHEDNLGIRLLNSVILLEQLLETGKCRELWLFGTFGNYTFCGIIDQLTIVEDKATKEKSVVISDTKTRRCKKEPSISQMQGSSLQVQLYCTMLEETKNGKIEFNKLHETFKCDRFTEFSAPELKPEGCLDALEKKYLKAFKRLPRISKTMEISYEHEGSVFSTSNVDLKKETLLFTVNYLCDFWDGLRDAEPVKKSEMWKCKMCEFKDECTVSPLKLDTED</sequence>
<dbReference type="GO" id="GO:0036297">
    <property type="term" value="P:interstrand cross-link repair"/>
    <property type="evidence" value="ECO:0007669"/>
    <property type="project" value="TreeGrafter"/>
</dbReference>
<dbReference type="Proteomes" id="UP000031512">
    <property type="component" value="Chromosome 1"/>
</dbReference>
<dbReference type="AlphaFoldDB" id="L0AYB0"/>
<dbReference type="InterPro" id="IPR011604">
    <property type="entry name" value="PDDEXK-like_dom_sf"/>
</dbReference>
<evidence type="ECO:0000313" key="2">
    <source>
        <dbReference type="EMBL" id="AFZ80550.1"/>
    </source>
</evidence>